<proteinExistence type="predicted"/>
<evidence type="ECO:0000313" key="3">
    <source>
        <dbReference type="EMBL" id="AEM23037.1"/>
    </source>
</evidence>
<feature type="region of interest" description="Disordered" evidence="1">
    <location>
        <begin position="46"/>
        <end position="70"/>
    </location>
</feature>
<feature type="signal peptide" evidence="2">
    <location>
        <begin position="1"/>
        <end position="23"/>
    </location>
</feature>
<evidence type="ECO:0000313" key="4">
    <source>
        <dbReference type="Proteomes" id="UP000008522"/>
    </source>
</evidence>
<dbReference type="OrthoDB" id="9893870at2"/>
<organism evidence="3 4">
    <name type="scientific">Brachyspira intermedia (strain ATCC 51140 / PWS/A)</name>
    <name type="common">Serpulina intermedia</name>
    <dbReference type="NCBI Taxonomy" id="1045858"/>
    <lineage>
        <taxon>Bacteria</taxon>
        <taxon>Pseudomonadati</taxon>
        <taxon>Spirochaetota</taxon>
        <taxon>Spirochaetia</taxon>
        <taxon>Brachyspirales</taxon>
        <taxon>Brachyspiraceae</taxon>
        <taxon>Brachyspira</taxon>
    </lineage>
</organism>
<sequence>MAKSSFASSIAAIVFSSSFLQLAQPVPNIFTLASIGDSFVVSSSTKGVIDGPQPHPPFPNKISFNDMLSP</sequence>
<accession>G0EN77</accession>
<dbReference type="KEGG" id="bip:Bint_2433"/>
<name>G0EN77_BRAIP</name>
<dbReference type="HOGENOM" id="CLU_2749809_0_0_12"/>
<protein>
    <submittedName>
        <fullName evidence="3">Uncharacterized protein</fullName>
    </submittedName>
</protein>
<dbReference type="AlphaFoldDB" id="G0EN77"/>
<keyword evidence="4" id="KW-1185">Reference proteome</keyword>
<dbReference type="EMBL" id="CP002874">
    <property type="protein sequence ID" value="AEM23037.1"/>
    <property type="molecule type" value="Genomic_DNA"/>
</dbReference>
<reference evidence="3 4" key="1">
    <citation type="journal article" date="2011" name="BMC Genomics">
        <title>Complete genome sequence of Brachyspira intermedia reveals unique genomic features in Brachyspira species and phage-mediated horizontal gene transfer.</title>
        <authorList>
            <person name="Hafstrom T."/>
            <person name="Jansson D.S."/>
            <person name="Segerman B."/>
        </authorList>
    </citation>
    <scope>NUCLEOTIDE SEQUENCE [LARGE SCALE GENOMIC DNA]</scope>
    <source>
        <strain evidence="4">ATCC 51140 / PWS/A</strain>
    </source>
</reference>
<dbReference type="Proteomes" id="UP000008522">
    <property type="component" value="Chromosome"/>
</dbReference>
<gene>
    <name evidence="3" type="ordered locus">Bint_2433</name>
</gene>
<dbReference type="PATRIC" id="fig|1045858.4.peg.2435"/>
<feature type="chain" id="PRO_5003398205" evidence="2">
    <location>
        <begin position="24"/>
        <end position="70"/>
    </location>
</feature>
<evidence type="ECO:0000256" key="2">
    <source>
        <dbReference type="SAM" id="SignalP"/>
    </source>
</evidence>
<evidence type="ECO:0000256" key="1">
    <source>
        <dbReference type="SAM" id="MobiDB-lite"/>
    </source>
</evidence>
<keyword evidence="2" id="KW-0732">Signal</keyword>